<proteinExistence type="predicted"/>
<keyword evidence="3" id="KW-1185">Reference proteome</keyword>
<evidence type="ECO:0000256" key="1">
    <source>
        <dbReference type="SAM" id="Phobius"/>
    </source>
</evidence>
<gene>
    <name evidence="2" type="ORF">NX801_09420</name>
</gene>
<protein>
    <submittedName>
        <fullName evidence="2">Uncharacterized protein</fullName>
    </submittedName>
</protein>
<organism evidence="2 3">
    <name type="scientific">Streptomyces pyxinae</name>
    <dbReference type="NCBI Taxonomy" id="2970734"/>
    <lineage>
        <taxon>Bacteria</taxon>
        <taxon>Bacillati</taxon>
        <taxon>Actinomycetota</taxon>
        <taxon>Actinomycetes</taxon>
        <taxon>Kitasatosporales</taxon>
        <taxon>Streptomycetaceae</taxon>
        <taxon>Streptomyces</taxon>
    </lineage>
</organism>
<feature type="transmembrane region" description="Helical" evidence="1">
    <location>
        <begin position="20"/>
        <end position="41"/>
    </location>
</feature>
<dbReference type="Proteomes" id="UP001431313">
    <property type="component" value="Unassembled WGS sequence"/>
</dbReference>
<evidence type="ECO:0000313" key="3">
    <source>
        <dbReference type="Proteomes" id="UP001431313"/>
    </source>
</evidence>
<dbReference type="RefSeq" id="WP_258786819.1">
    <property type="nucleotide sequence ID" value="NZ_JANUGQ010000006.1"/>
</dbReference>
<keyword evidence="1" id="KW-1133">Transmembrane helix</keyword>
<sequence length="68" mass="7167">MRLAWLAWLWRHGDEYGFGGGWLSGVVGSLVVVATALVVAYSLRRNRPLSLAAGAAVGGAGFAWLATH</sequence>
<feature type="transmembrane region" description="Helical" evidence="1">
    <location>
        <begin position="48"/>
        <end position="66"/>
    </location>
</feature>
<keyword evidence="1" id="KW-0472">Membrane</keyword>
<accession>A0ABT2CGP3</accession>
<evidence type="ECO:0000313" key="2">
    <source>
        <dbReference type="EMBL" id="MCS0635881.1"/>
    </source>
</evidence>
<comment type="caution">
    <text evidence="2">The sequence shown here is derived from an EMBL/GenBank/DDBJ whole genome shotgun (WGS) entry which is preliminary data.</text>
</comment>
<reference evidence="2" key="1">
    <citation type="submission" date="2022-08" db="EMBL/GenBank/DDBJ databases">
        <authorList>
            <person name="Somphong A."/>
            <person name="Phongsopitanun W."/>
        </authorList>
    </citation>
    <scope>NUCLEOTIDE SEQUENCE</scope>
    <source>
        <strain evidence="2">LP05-1</strain>
    </source>
</reference>
<name>A0ABT2CGP3_9ACTN</name>
<keyword evidence="1" id="KW-0812">Transmembrane</keyword>
<dbReference type="EMBL" id="JANUGQ010000006">
    <property type="protein sequence ID" value="MCS0635881.1"/>
    <property type="molecule type" value="Genomic_DNA"/>
</dbReference>